<keyword evidence="2" id="KW-1185">Reference proteome</keyword>
<organism evidence="1 2">
    <name type="scientific">Chryseolinea soli</name>
    <dbReference type="NCBI Taxonomy" id="2321403"/>
    <lineage>
        <taxon>Bacteria</taxon>
        <taxon>Pseudomonadati</taxon>
        <taxon>Bacteroidota</taxon>
        <taxon>Cytophagia</taxon>
        <taxon>Cytophagales</taxon>
        <taxon>Fulvivirgaceae</taxon>
        <taxon>Chryseolinea</taxon>
    </lineage>
</organism>
<gene>
    <name evidence="1" type="ORF">D4L85_20395</name>
</gene>
<evidence type="ECO:0000313" key="1">
    <source>
        <dbReference type="EMBL" id="AYB32792.1"/>
    </source>
</evidence>
<protein>
    <submittedName>
        <fullName evidence="1">Uncharacterized protein</fullName>
    </submittedName>
</protein>
<name>A0A385SPM9_9BACT</name>
<dbReference type="AlphaFoldDB" id="A0A385SPM9"/>
<accession>A0A385SPM9</accession>
<proteinExistence type="predicted"/>
<evidence type="ECO:0000313" key="2">
    <source>
        <dbReference type="Proteomes" id="UP000266183"/>
    </source>
</evidence>
<reference evidence="2" key="1">
    <citation type="submission" date="2018-09" db="EMBL/GenBank/DDBJ databases">
        <title>Chryseolinea sp. KIS68-18 isolated from soil.</title>
        <authorList>
            <person name="Weon H.-Y."/>
            <person name="Kwon S.-W."/>
            <person name="Lee S.A."/>
        </authorList>
    </citation>
    <scope>NUCLEOTIDE SEQUENCE [LARGE SCALE GENOMIC DNA]</scope>
    <source>
        <strain evidence="2">KIS68-18</strain>
    </source>
</reference>
<dbReference type="KEGG" id="chk:D4L85_20395"/>
<sequence length="59" mass="6622">MGLVSKIESEIMSEVILQGRKKKQRDVNYQWIGQVNSLAVHDEPQAIEPESPDANPTCL</sequence>
<dbReference type="Proteomes" id="UP000266183">
    <property type="component" value="Chromosome"/>
</dbReference>
<dbReference type="EMBL" id="CP032382">
    <property type="protein sequence ID" value="AYB32792.1"/>
    <property type="molecule type" value="Genomic_DNA"/>
</dbReference>